<dbReference type="GO" id="GO:0000226">
    <property type="term" value="P:microtubule cytoskeleton organization"/>
    <property type="evidence" value="ECO:0007669"/>
    <property type="project" value="TreeGrafter"/>
</dbReference>
<keyword evidence="8" id="KW-1185">Reference proteome</keyword>
<dbReference type="PANTHER" id="PTHR12241:SF91">
    <property type="entry name" value="TUBULIN POLYGLUTAMYLASE TTLL13"/>
    <property type="match status" value="1"/>
</dbReference>
<dbReference type="GeneTree" id="ENSGT00940000161367"/>
<name>A0A4W3IGZ5_CALMI</name>
<evidence type="ECO:0000313" key="8">
    <source>
        <dbReference type="Proteomes" id="UP000314986"/>
    </source>
</evidence>
<dbReference type="Proteomes" id="UP000314986">
    <property type="component" value="Unassembled WGS sequence"/>
</dbReference>
<keyword evidence="3" id="KW-0493">Microtubule</keyword>
<dbReference type="Gene3D" id="3.30.470.20">
    <property type="entry name" value="ATP-grasp fold, B domain"/>
    <property type="match status" value="1"/>
</dbReference>
<dbReference type="Pfam" id="PF03133">
    <property type="entry name" value="TTL"/>
    <property type="match status" value="1"/>
</dbReference>
<protein>
    <submittedName>
        <fullName evidence="7">Tubulin tyrosine ligase like 13</fullName>
    </submittedName>
</protein>
<dbReference type="AlphaFoldDB" id="A0A4W3IGZ5"/>
<reference evidence="8" key="1">
    <citation type="journal article" date="2006" name="Science">
        <title>Ancient noncoding elements conserved in the human genome.</title>
        <authorList>
            <person name="Venkatesh B."/>
            <person name="Kirkness E.F."/>
            <person name="Loh Y.H."/>
            <person name="Halpern A.L."/>
            <person name="Lee A.P."/>
            <person name="Johnson J."/>
            <person name="Dandona N."/>
            <person name="Viswanathan L.D."/>
            <person name="Tay A."/>
            <person name="Venter J.C."/>
            <person name="Strausberg R.L."/>
            <person name="Brenner S."/>
        </authorList>
    </citation>
    <scope>NUCLEOTIDE SEQUENCE [LARGE SCALE GENOMIC DNA]</scope>
</reference>
<dbReference type="InterPro" id="IPR004344">
    <property type="entry name" value="TTL/TTLL_fam"/>
</dbReference>
<dbReference type="PANTHER" id="PTHR12241">
    <property type="entry name" value="TUBULIN POLYGLUTAMYLASE"/>
    <property type="match status" value="1"/>
</dbReference>
<dbReference type="PROSITE" id="PS51221">
    <property type="entry name" value="TTL"/>
    <property type="match status" value="1"/>
</dbReference>
<comment type="similarity">
    <text evidence="1">Belongs to the tubulin--tyrosine ligase family.</text>
</comment>
<keyword evidence="4" id="KW-0547">Nucleotide-binding</keyword>
<evidence type="ECO:0000256" key="3">
    <source>
        <dbReference type="ARBA" id="ARBA00022701"/>
    </source>
</evidence>
<dbReference type="FunFam" id="3.30.470.20:FF:000009">
    <property type="entry name" value="tubulin polyglutamylase TTLL5 isoform X1"/>
    <property type="match status" value="1"/>
</dbReference>
<evidence type="ECO:0000256" key="6">
    <source>
        <dbReference type="SAM" id="MobiDB-lite"/>
    </source>
</evidence>
<evidence type="ECO:0000256" key="4">
    <source>
        <dbReference type="ARBA" id="ARBA00022741"/>
    </source>
</evidence>
<reference evidence="7" key="4">
    <citation type="submission" date="2025-08" db="UniProtKB">
        <authorList>
            <consortium name="Ensembl"/>
        </authorList>
    </citation>
    <scope>IDENTIFICATION</scope>
</reference>
<proteinExistence type="inferred from homology"/>
<dbReference type="GO" id="GO:0005874">
    <property type="term" value="C:microtubule"/>
    <property type="evidence" value="ECO:0007669"/>
    <property type="project" value="UniProtKB-KW"/>
</dbReference>
<dbReference type="GO" id="GO:0005524">
    <property type="term" value="F:ATP binding"/>
    <property type="evidence" value="ECO:0007669"/>
    <property type="project" value="UniProtKB-KW"/>
</dbReference>
<sequence length="543" mass="63939">HFLFKNFLVKYLLTKVRDVFHRTARRCGLKEVGEDEEWILYWTDSSVSHERVMEMKRFQKMNHFPGMSEICRKDLLARNMNRMLKLFPKEYNIFPRTWCLPADFGDFQAYCRTKKNKTYICKPDCGCQGRGIFITKNPKEIKNGERMICQQYICKPFIIDGFKFDLRVYVLLTSCDPYRIFVYNEGLARFATTKYSEPCSSNLDDVCMHLTNYAINKHSKNFVRDGDSSSKRKLSTFNTWLDENGYDHAKVWADIEDVIIKTLISAYPILKHSYRTCFPSHTAGSACFEILGFDVLVDRNLKPWLLEVNHSPSFTTDSKLDREVKDNLLYDTICLINLGACDKRKVIEEDRRRIQERLLHRHKSRELRREQNENNQAVWLQQSEKYEDEHLGGFRRIYPQPDSDKYDLFFKHSGSLFQETVASKAREECARQQLEEIRLKNEPKESLAKSRRLKDSSLQGESAGERPPLQSLTRRALYRKPCASVRNVKTRVPFRTFTTLTYNTLTTSLERNALIFNICRTLCSCVIDWITVCLLSDHKMWLF</sequence>
<accession>A0A4W3IGZ5</accession>
<evidence type="ECO:0000256" key="2">
    <source>
        <dbReference type="ARBA" id="ARBA00022598"/>
    </source>
</evidence>
<reference evidence="8" key="2">
    <citation type="journal article" date="2007" name="PLoS Biol.">
        <title>Survey sequencing and comparative analysis of the elephant shark (Callorhinchus milii) genome.</title>
        <authorList>
            <person name="Venkatesh B."/>
            <person name="Kirkness E.F."/>
            <person name="Loh Y.H."/>
            <person name="Halpern A.L."/>
            <person name="Lee A.P."/>
            <person name="Johnson J."/>
            <person name="Dandona N."/>
            <person name="Viswanathan L.D."/>
            <person name="Tay A."/>
            <person name="Venter J.C."/>
            <person name="Strausberg R.L."/>
            <person name="Brenner S."/>
        </authorList>
    </citation>
    <scope>NUCLEOTIDE SEQUENCE [LARGE SCALE GENOMIC DNA]</scope>
</reference>
<evidence type="ECO:0000313" key="7">
    <source>
        <dbReference type="Ensembl" id="ENSCMIP00000020164.1"/>
    </source>
</evidence>
<evidence type="ECO:0000256" key="1">
    <source>
        <dbReference type="ARBA" id="ARBA00006820"/>
    </source>
</evidence>
<organism evidence="7 8">
    <name type="scientific">Callorhinchus milii</name>
    <name type="common">Ghost shark</name>
    <dbReference type="NCBI Taxonomy" id="7868"/>
    <lineage>
        <taxon>Eukaryota</taxon>
        <taxon>Metazoa</taxon>
        <taxon>Chordata</taxon>
        <taxon>Craniata</taxon>
        <taxon>Vertebrata</taxon>
        <taxon>Chondrichthyes</taxon>
        <taxon>Holocephali</taxon>
        <taxon>Chimaeriformes</taxon>
        <taxon>Callorhinchidae</taxon>
        <taxon>Callorhinchus</taxon>
    </lineage>
</organism>
<dbReference type="GO" id="GO:0036064">
    <property type="term" value="C:ciliary basal body"/>
    <property type="evidence" value="ECO:0007669"/>
    <property type="project" value="TreeGrafter"/>
</dbReference>
<keyword evidence="5" id="KW-0067">ATP-binding</keyword>
<dbReference type="Ensembl" id="ENSCMIT00000020536.1">
    <property type="protein sequence ID" value="ENSCMIP00000020164.1"/>
    <property type="gene ID" value="ENSCMIG00000009323.1"/>
</dbReference>
<keyword evidence="2" id="KW-0436">Ligase</keyword>
<reference evidence="8" key="3">
    <citation type="journal article" date="2014" name="Nature">
        <title>Elephant shark genome provides unique insights into gnathostome evolution.</title>
        <authorList>
            <consortium name="International Elephant Shark Genome Sequencing Consortium"/>
            <person name="Venkatesh B."/>
            <person name="Lee A.P."/>
            <person name="Ravi V."/>
            <person name="Maurya A.K."/>
            <person name="Lian M.M."/>
            <person name="Swann J.B."/>
            <person name="Ohta Y."/>
            <person name="Flajnik M.F."/>
            <person name="Sutoh Y."/>
            <person name="Kasahara M."/>
            <person name="Hoon S."/>
            <person name="Gangu V."/>
            <person name="Roy S.W."/>
            <person name="Irimia M."/>
            <person name="Korzh V."/>
            <person name="Kondrychyn I."/>
            <person name="Lim Z.W."/>
            <person name="Tay B.H."/>
            <person name="Tohari S."/>
            <person name="Kong K.W."/>
            <person name="Ho S."/>
            <person name="Lorente-Galdos B."/>
            <person name="Quilez J."/>
            <person name="Marques-Bonet T."/>
            <person name="Raney B.J."/>
            <person name="Ingham P.W."/>
            <person name="Tay A."/>
            <person name="Hillier L.W."/>
            <person name="Minx P."/>
            <person name="Boehm T."/>
            <person name="Wilson R.K."/>
            <person name="Brenner S."/>
            <person name="Warren W.C."/>
        </authorList>
    </citation>
    <scope>NUCLEOTIDE SEQUENCE [LARGE SCALE GENOMIC DNA]</scope>
</reference>
<evidence type="ECO:0000256" key="5">
    <source>
        <dbReference type="ARBA" id="ARBA00022840"/>
    </source>
</evidence>
<feature type="region of interest" description="Disordered" evidence="6">
    <location>
        <begin position="441"/>
        <end position="470"/>
    </location>
</feature>
<dbReference type="InParanoid" id="A0A4W3IGZ5"/>
<dbReference type="GO" id="GO:0070740">
    <property type="term" value="F:tubulin-glutamic acid ligase activity"/>
    <property type="evidence" value="ECO:0007669"/>
    <property type="project" value="TreeGrafter"/>
</dbReference>
<reference evidence="7" key="5">
    <citation type="submission" date="2025-09" db="UniProtKB">
        <authorList>
            <consortium name="Ensembl"/>
        </authorList>
    </citation>
    <scope>IDENTIFICATION</scope>
</reference>
<dbReference type="GO" id="GO:0015631">
    <property type="term" value="F:tubulin binding"/>
    <property type="evidence" value="ECO:0007669"/>
    <property type="project" value="TreeGrafter"/>
</dbReference>
<dbReference type="OMA" id="HACEDSC"/>
<dbReference type="SUPFAM" id="SSF56059">
    <property type="entry name" value="Glutathione synthetase ATP-binding domain-like"/>
    <property type="match status" value="1"/>
</dbReference>